<evidence type="ECO:0000256" key="4">
    <source>
        <dbReference type="ARBA" id="ARBA00023163"/>
    </source>
</evidence>
<proteinExistence type="predicted"/>
<keyword evidence="4" id="KW-0804">Transcription</keyword>
<dbReference type="EMBL" id="QXGK01000024">
    <property type="protein sequence ID" value="RSX52086.1"/>
    <property type="molecule type" value="Genomic_DNA"/>
</dbReference>
<dbReference type="InterPro" id="IPR016032">
    <property type="entry name" value="Sig_transdc_resp-reg_C-effctor"/>
</dbReference>
<dbReference type="GO" id="GO:0006355">
    <property type="term" value="P:regulation of DNA-templated transcription"/>
    <property type="evidence" value="ECO:0007669"/>
    <property type="project" value="InterPro"/>
</dbReference>
<dbReference type="InterPro" id="IPR000792">
    <property type="entry name" value="Tscrpt_reg_LuxR_C"/>
</dbReference>
<protein>
    <submittedName>
        <fullName evidence="8">DNA-binding response regulator</fullName>
    </submittedName>
</protein>
<dbReference type="InterPro" id="IPR001789">
    <property type="entry name" value="Sig_transdc_resp-reg_receiver"/>
</dbReference>
<keyword evidence="3 8" id="KW-0238">DNA-binding</keyword>
<sequence>MNEHNRIRVVIADDQELVRAGFAMVIGSQPDMEVVGQAGDGAQAVALAETLRPDVVLMDVRMPGMDGLEATGRISALAPAAGGVAGAADARFGAIGAPGAVVGAQTGMINGMTAAAAGPTGASSANTTTPVRTTRVIILTTFDLDEYVMAAINAGASGFLLKDTEPETLLSSIRTVFNGNAIIAPSATKRLIEKMMQDGYTHGGAVAGTTAAGPGAGMPSAPMAGGYGHATPVQPAPGTTLPGQASAATDAQPAFYTDPELELLTDREREVLIEIAHGLSNQEIADKLYISLPTVKTHVAHILAKINARDRVQAVVFAYDNRLV</sequence>
<evidence type="ECO:0000259" key="7">
    <source>
        <dbReference type="PROSITE" id="PS50110"/>
    </source>
</evidence>
<dbReference type="InterPro" id="IPR039420">
    <property type="entry name" value="WalR-like"/>
</dbReference>
<gene>
    <name evidence="8" type="ORF">D2E24_1815</name>
</gene>
<dbReference type="PROSITE" id="PS50043">
    <property type="entry name" value="HTH_LUXR_2"/>
    <property type="match status" value="1"/>
</dbReference>
<comment type="caution">
    <text evidence="8">The sequence shown here is derived from an EMBL/GenBank/DDBJ whole genome shotgun (WGS) entry which is preliminary data.</text>
</comment>
<dbReference type="PRINTS" id="PR00038">
    <property type="entry name" value="HTHLUXR"/>
</dbReference>
<accession>A0A430FGV8</accession>
<feature type="domain" description="HTH luxR-type" evidence="6">
    <location>
        <begin position="257"/>
        <end position="322"/>
    </location>
</feature>
<dbReference type="CDD" id="cd17535">
    <property type="entry name" value="REC_NarL-like"/>
    <property type="match status" value="1"/>
</dbReference>
<evidence type="ECO:0000256" key="3">
    <source>
        <dbReference type="ARBA" id="ARBA00023125"/>
    </source>
</evidence>
<evidence type="ECO:0000259" key="6">
    <source>
        <dbReference type="PROSITE" id="PS50043"/>
    </source>
</evidence>
<evidence type="ECO:0000256" key="2">
    <source>
        <dbReference type="ARBA" id="ARBA00023015"/>
    </source>
</evidence>
<dbReference type="CDD" id="cd06170">
    <property type="entry name" value="LuxR_C_like"/>
    <property type="match status" value="1"/>
</dbReference>
<dbReference type="Pfam" id="PF00072">
    <property type="entry name" value="Response_reg"/>
    <property type="match status" value="1"/>
</dbReference>
<dbReference type="SMART" id="SM00448">
    <property type="entry name" value="REC"/>
    <property type="match status" value="1"/>
</dbReference>
<dbReference type="InterPro" id="IPR058245">
    <property type="entry name" value="NreC/VraR/RcsB-like_REC"/>
</dbReference>
<keyword evidence="9" id="KW-1185">Reference proteome</keyword>
<dbReference type="Gene3D" id="3.40.50.2300">
    <property type="match status" value="2"/>
</dbReference>
<dbReference type="SMART" id="SM00421">
    <property type="entry name" value="HTH_LUXR"/>
    <property type="match status" value="1"/>
</dbReference>
<dbReference type="SUPFAM" id="SSF46894">
    <property type="entry name" value="C-terminal effector domain of the bipartite response regulators"/>
    <property type="match status" value="1"/>
</dbReference>
<organism evidence="8 9">
    <name type="scientific">Bifidobacterium samirii</name>
    <dbReference type="NCBI Taxonomy" id="2306974"/>
    <lineage>
        <taxon>Bacteria</taxon>
        <taxon>Bacillati</taxon>
        <taxon>Actinomycetota</taxon>
        <taxon>Actinomycetes</taxon>
        <taxon>Bifidobacteriales</taxon>
        <taxon>Bifidobacteriaceae</taxon>
        <taxon>Bifidobacterium</taxon>
    </lineage>
</organism>
<evidence type="ECO:0000313" key="9">
    <source>
        <dbReference type="Proteomes" id="UP000287470"/>
    </source>
</evidence>
<feature type="domain" description="Response regulatory" evidence="7">
    <location>
        <begin position="8"/>
        <end position="177"/>
    </location>
</feature>
<evidence type="ECO:0000256" key="5">
    <source>
        <dbReference type="PROSITE-ProRule" id="PRU00169"/>
    </source>
</evidence>
<dbReference type="PANTHER" id="PTHR43214">
    <property type="entry name" value="TWO-COMPONENT RESPONSE REGULATOR"/>
    <property type="match status" value="1"/>
</dbReference>
<dbReference type="InterPro" id="IPR036388">
    <property type="entry name" value="WH-like_DNA-bd_sf"/>
</dbReference>
<dbReference type="GO" id="GO:0000160">
    <property type="term" value="P:phosphorelay signal transduction system"/>
    <property type="evidence" value="ECO:0007669"/>
    <property type="project" value="InterPro"/>
</dbReference>
<keyword evidence="1 5" id="KW-0597">Phosphoprotein</keyword>
<dbReference type="GO" id="GO:0003677">
    <property type="term" value="F:DNA binding"/>
    <property type="evidence" value="ECO:0007669"/>
    <property type="project" value="UniProtKB-KW"/>
</dbReference>
<dbReference type="Pfam" id="PF00196">
    <property type="entry name" value="GerE"/>
    <property type="match status" value="1"/>
</dbReference>
<evidence type="ECO:0000256" key="1">
    <source>
        <dbReference type="ARBA" id="ARBA00022553"/>
    </source>
</evidence>
<dbReference type="InterPro" id="IPR011006">
    <property type="entry name" value="CheY-like_superfamily"/>
</dbReference>
<dbReference type="PANTHER" id="PTHR43214:SF24">
    <property type="entry name" value="TRANSCRIPTIONAL REGULATORY PROTEIN NARL-RELATED"/>
    <property type="match status" value="1"/>
</dbReference>
<dbReference type="RefSeq" id="WP_125969070.1">
    <property type="nucleotide sequence ID" value="NZ_QXGK01000024.1"/>
</dbReference>
<feature type="modified residue" description="4-aspartylphosphate" evidence="5">
    <location>
        <position position="59"/>
    </location>
</feature>
<dbReference type="PROSITE" id="PS50110">
    <property type="entry name" value="RESPONSE_REGULATORY"/>
    <property type="match status" value="1"/>
</dbReference>
<dbReference type="SUPFAM" id="SSF52172">
    <property type="entry name" value="CheY-like"/>
    <property type="match status" value="1"/>
</dbReference>
<reference evidence="8 9" key="1">
    <citation type="submission" date="2018-09" db="EMBL/GenBank/DDBJ databases">
        <title>Characterization of the phylogenetic diversity of five novel species belonging to the genus Bifidobacterium.</title>
        <authorList>
            <person name="Lugli G.A."/>
            <person name="Duranti S."/>
            <person name="Milani C."/>
        </authorList>
    </citation>
    <scope>NUCLEOTIDE SEQUENCE [LARGE SCALE GENOMIC DNA]</scope>
    <source>
        <strain evidence="8 9">2033B</strain>
    </source>
</reference>
<dbReference type="Gene3D" id="1.10.10.10">
    <property type="entry name" value="Winged helix-like DNA-binding domain superfamily/Winged helix DNA-binding domain"/>
    <property type="match status" value="1"/>
</dbReference>
<dbReference type="AlphaFoldDB" id="A0A430FGV8"/>
<name>A0A430FGV8_9BIFI</name>
<evidence type="ECO:0000313" key="8">
    <source>
        <dbReference type="EMBL" id="RSX52086.1"/>
    </source>
</evidence>
<dbReference type="PROSITE" id="PS00622">
    <property type="entry name" value="HTH_LUXR_1"/>
    <property type="match status" value="1"/>
</dbReference>
<keyword evidence="2" id="KW-0805">Transcription regulation</keyword>
<dbReference type="Proteomes" id="UP000287470">
    <property type="component" value="Unassembled WGS sequence"/>
</dbReference>
<dbReference type="OrthoDB" id="9808843at2"/>